<dbReference type="Proteomes" id="UP000095765">
    <property type="component" value="Unassembled WGS sequence"/>
</dbReference>
<evidence type="ECO:0000256" key="1">
    <source>
        <dbReference type="ARBA" id="ARBA00005094"/>
    </source>
</evidence>
<dbReference type="InterPro" id="IPR013512">
    <property type="entry name" value="DXP_reductoisomerase_N"/>
</dbReference>
<evidence type="ECO:0000259" key="11">
    <source>
        <dbReference type="Pfam" id="PF08436"/>
    </source>
</evidence>
<feature type="binding site" evidence="9">
    <location>
        <position position="173"/>
    </location>
    <ligand>
        <name>1-deoxy-D-xylulose 5-phosphate</name>
        <dbReference type="ChEBI" id="CHEBI:57792"/>
    </ligand>
</feature>
<comment type="cofactor">
    <cofactor evidence="9">
        <name>Mg(2+)</name>
        <dbReference type="ChEBI" id="CHEBI:18420"/>
    </cofactor>
    <cofactor evidence="9">
        <name>Mn(2+)</name>
        <dbReference type="ChEBI" id="CHEBI:29035"/>
    </cofactor>
</comment>
<dbReference type="InterPro" id="IPR026877">
    <property type="entry name" value="DXPR_C"/>
</dbReference>
<dbReference type="GO" id="GO:0030145">
    <property type="term" value="F:manganese ion binding"/>
    <property type="evidence" value="ECO:0007669"/>
    <property type="project" value="TreeGrafter"/>
</dbReference>
<evidence type="ECO:0000313" key="15">
    <source>
        <dbReference type="Proteomes" id="UP000095765"/>
    </source>
</evidence>
<feature type="binding site" evidence="9">
    <location>
        <position position="148"/>
    </location>
    <ligand>
        <name>1-deoxy-D-xylulose 5-phosphate</name>
        <dbReference type="ChEBI" id="CHEBI:57792"/>
    </ligand>
</feature>
<reference evidence="13 15" key="1">
    <citation type="submission" date="2015-09" db="EMBL/GenBank/DDBJ databases">
        <authorList>
            <consortium name="Pathogen Informatics"/>
        </authorList>
    </citation>
    <scope>NUCLEOTIDE SEQUENCE [LARGE SCALE GENOMIC DNA]</scope>
    <source>
        <strain evidence="13 15">2789STDY5834939</strain>
    </source>
</reference>
<feature type="binding site" evidence="9">
    <location>
        <position position="218"/>
    </location>
    <ligand>
        <name>1-deoxy-D-xylulose 5-phosphate</name>
        <dbReference type="ChEBI" id="CHEBI:57792"/>
    </ligand>
</feature>
<dbReference type="PANTHER" id="PTHR30525">
    <property type="entry name" value="1-DEOXY-D-XYLULOSE 5-PHOSPHATE REDUCTOISOMERASE"/>
    <property type="match status" value="1"/>
</dbReference>
<dbReference type="InterPro" id="IPR036169">
    <property type="entry name" value="DXPR_C_sf"/>
</dbReference>
<feature type="binding site" evidence="9">
    <location>
        <position position="218"/>
    </location>
    <ligand>
        <name>Mn(2+)</name>
        <dbReference type="ChEBI" id="CHEBI:29035"/>
    </ligand>
</feature>
<feature type="binding site" evidence="9">
    <location>
        <position position="147"/>
    </location>
    <ligand>
        <name>Mn(2+)</name>
        <dbReference type="ChEBI" id="CHEBI:29035"/>
    </ligand>
</feature>
<feature type="binding site" evidence="9">
    <location>
        <position position="12"/>
    </location>
    <ligand>
        <name>NADPH</name>
        <dbReference type="ChEBI" id="CHEBI:57783"/>
    </ligand>
</feature>
<keyword evidence="7 9" id="KW-0414">Isoprene biosynthesis</keyword>
<evidence type="ECO:0000259" key="10">
    <source>
        <dbReference type="Pfam" id="PF02670"/>
    </source>
</evidence>
<feature type="domain" description="DXP reductoisomerase C-terminal" evidence="12">
    <location>
        <begin position="258"/>
        <end position="376"/>
    </location>
</feature>
<evidence type="ECO:0000256" key="2">
    <source>
        <dbReference type="ARBA" id="ARBA00006825"/>
    </source>
</evidence>
<gene>
    <name evidence="9 13" type="primary">dxr</name>
    <name evidence="14" type="ORF">DXC40_01440</name>
    <name evidence="13" type="ORF">ERS852551_01462</name>
</gene>
<dbReference type="Pfam" id="PF02670">
    <property type="entry name" value="DXP_reductoisom"/>
    <property type="match status" value="1"/>
</dbReference>
<dbReference type="SUPFAM" id="SSF55347">
    <property type="entry name" value="Glyceraldehyde-3-phosphate dehydrogenase-like, C-terminal domain"/>
    <property type="match status" value="1"/>
</dbReference>
<evidence type="ECO:0000313" key="13">
    <source>
        <dbReference type="EMBL" id="CUP64452.1"/>
    </source>
</evidence>
<feature type="binding site" evidence="9">
    <location>
        <position position="214"/>
    </location>
    <ligand>
        <name>1-deoxy-D-xylulose 5-phosphate</name>
        <dbReference type="ChEBI" id="CHEBI:57792"/>
    </ligand>
</feature>
<comment type="catalytic activity">
    <reaction evidence="8">
        <text>2-C-methyl-D-erythritol 4-phosphate + NADP(+) = 1-deoxy-D-xylulose 5-phosphate + NADPH + H(+)</text>
        <dbReference type="Rhea" id="RHEA:13717"/>
        <dbReference type="ChEBI" id="CHEBI:15378"/>
        <dbReference type="ChEBI" id="CHEBI:57783"/>
        <dbReference type="ChEBI" id="CHEBI:57792"/>
        <dbReference type="ChEBI" id="CHEBI:58262"/>
        <dbReference type="ChEBI" id="CHEBI:58349"/>
        <dbReference type="EC" id="1.1.1.267"/>
    </reaction>
    <physiologicalReaction direction="right-to-left" evidence="8">
        <dbReference type="Rhea" id="RHEA:13719"/>
    </physiologicalReaction>
</comment>
<dbReference type="NCBIfam" id="NF009114">
    <property type="entry name" value="PRK12464.1"/>
    <property type="match status" value="1"/>
</dbReference>
<dbReference type="Gene3D" id="3.40.50.720">
    <property type="entry name" value="NAD(P)-binding Rossmann-like Domain"/>
    <property type="match status" value="1"/>
</dbReference>
<dbReference type="HAMAP" id="MF_00183">
    <property type="entry name" value="DXP_reductoisom"/>
    <property type="match status" value="1"/>
</dbReference>
<feature type="domain" description="1-deoxy-D-xylulose 5-phosphate reductoisomerase C-terminal" evidence="11">
    <location>
        <begin position="143"/>
        <end position="226"/>
    </location>
</feature>
<feature type="binding site" evidence="9">
    <location>
        <position position="122"/>
    </location>
    <ligand>
        <name>1-deoxy-D-xylulose 5-phosphate</name>
        <dbReference type="ChEBI" id="CHEBI:57792"/>
    </ligand>
</feature>
<dbReference type="GO" id="GO:0051484">
    <property type="term" value="P:isopentenyl diphosphate biosynthetic process, methylerythritol 4-phosphate pathway involved in terpenoid biosynthetic process"/>
    <property type="evidence" value="ECO:0007669"/>
    <property type="project" value="TreeGrafter"/>
</dbReference>
<evidence type="ECO:0000256" key="3">
    <source>
        <dbReference type="ARBA" id="ARBA00022723"/>
    </source>
</evidence>
<evidence type="ECO:0000256" key="7">
    <source>
        <dbReference type="ARBA" id="ARBA00023229"/>
    </source>
</evidence>
<evidence type="ECO:0000256" key="8">
    <source>
        <dbReference type="ARBA" id="ARBA00048543"/>
    </source>
</evidence>
<dbReference type="EC" id="1.1.1.267" evidence="9"/>
<comment type="similarity">
    <text evidence="2 9">Belongs to the DXR family.</text>
</comment>
<dbReference type="EMBL" id="QVME01000001">
    <property type="protein sequence ID" value="RGE69758.1"/>
    <property type="molecule type" value="Genomic_DNA"/>
</dbReference>
<feature type="binding site" evidence="9">
    <location>
        <position position="121"/>
    </location>
    <ligand>
        <name>NADPH</name>
        <dbReference type="ChEBI" id="CHEBI:57783"/>
    </ligand>
</feature>
<feature type="binding site" evidence="9">
    <location>
        <position position="202"/>
    </location>
    <ligand>
        <name>NADPH</name>
        <dbReference type="ChEBI" id="CHEBI:57783"/>
    </ligand>
</feature>
<feature type="binding site" evidence="9">
    <location>
        <position position="14"/>
    </location>
    <ligand>
        <name>NADPH</name>
        <dbReference type="ChEBI" id="CHEBI:57783"/>
    </ligand>
</feature>
<evidence type="ECO:0000313" key="16">
    <source>
        <dbReference type="Proteomes" id="UP000260828"/>
    </source>
</evidence>
<evidence type="ECO:0000256" key="4">
    <source>
        <dbReference type="ARBA" id="ARBA00022857"/>
    </source>
</evidence>
<feature type="binding site" evidence="9">
    <location>
        <position position="149"/>
    </location>
    <ligand>
        <name>1-deoxy-D-xylulose 5-phosphate</name>
        <dbReference type="ChEBI" id="CHEBI:57792"/>
    </ligand>
</feature>
<dbReference type="AlphaFoldDB" id="A0A174PTY9"/>
<dbReference type="FunFam" id="3.40.50.720:FF:000045">
    <property type="entry name" value="1-deoxy-D-xylulose 5-phosphate reductoisomerase"/>
    <property type="match status" value="1"/>
</dbReference>
<comment type="function">
    <text evidence="9">Catalyzes the NADPH-dependent rearrangement and reduction of 1-deoxy-D-xylulose-5-phosphate (DXP) to 2-C-methyl-D-erythritol 4-phosphate (MEP).</text>
</comment>
<dbReference type="PANTHER" id="PTHR30525:SF0">
    <property type="entry name" value="1-DEOXY-D-XYLULOSE 5-PHOSPHATE REDUCTOISOMERASE, CHLOROPLASTIC"/>
    <property type="match status" value="1"/>
</dbReference>
<reference evidence="14 16" key="2">
    <citation type="submission" date="2018-08" db="EMBL/GenBank/DDBJ databases">
        <title>A genome reference for cultivated species of the human gut microbiota.</title>
        <authorList>
            <person name="Zou Y."/>
            <person name="Xue W."/>
            <person name="Luo G."/>
        </authorList>
    </citation>
    <scope>NUCLEOTIDE SEQUENCE [LARGE SCALE GENOMIC DNA]</scope>
    <source>
        <strain evidence="14 16">TF05-12AC</strain>
    </source>
</reference>
<keyword evidence="5 9" id="KW-0560">Oxidoreductase</keyword>
<feature type="binding site" evidence="9">
    <location>
        <position position="196"/>
    </location>
    <ligand>
        <name>1-deoxy-D-xylulose 5-phosphate</name>
        <dbReference type="ChEBI" id="CHEBI:57792"/>
    </ligand>
</feature>
<dbReference type="RefSeq" id="WP_055244809.1">
    <property type="nucleotide sequence ID" value="NZ_CABIWA010000011.1"/>
</dbReference>
<dbReference type="GO" id="GO:0070402">
    <property type="term" value="F:NADPH binding"/>
    <property type="evidence" value="ECO:0007669"/>
    <property type="project" value="InterPro"/>
</dbReference>
<dbReference type="InterPro" id="IPR013644">
    <property type="entry name" value="DXP_reductoisomerase_C"/>
</dbReference>
<dbReference type="Proteomes" id="UP000260828">
    <property type="component" value="Unassembled WGS sequence"/>
</dbReference>
<name>A0A174PTY9_9FIRM</name>
<evidence type="ECO:0000256" key="9">
    <source>
        <dbReference type="HAMAP-Rule" id="MF_00183"/>
    </source>
</evidence>
<dbReference type="EMBL" id="CZBE01000008">
    <property type="protein sequence ID" value="CUP64452.1"/>
    <property type="molecule type" value="Genomic_DNA"/>
</dbReference>
<feature type="binding site" evidence="9">
    <location>
        <position position="215"/>
    </location>
    <ligand>
        <name>1-deoxy-D-xylulose 5-phosphate</name>
        <dbReference type="ChEBI" id="CHEBI:57792"/>
    </ligand>
</feature>
<keyword evidence="4 9" id="KW-0521">NADP</keyword>
<dbReference type="GO" id="GO:0016853">
    <property type="term" value="F:isomerase activity"/>
    <property type="evidence" value="ECO:0007669"/>
    <property type="project" value="UniProtKB-KW"/>
</dbReference>
<feature type="binding site" evidence="9">
    <location>
        <position position="13"/>
    </location>
    <ligand>
        <name>NADPH</name>
        <dbReference type="ChEBI" id="CHEBI:57783"/>
    </ligand>
</feature>
<evidence type="ECO:0000256" key="5">
    <source>
        <dbReference type="ARBA" id="ARBA00023002"/>
    </source>
</evidence>
<evidence type="ECO:0000313" key="14">
    <source>
        <dbReference type="EMBL" id="RGE69758.1"/>
    </source>
</evidence>
<keyword evidence="13" id="KW-0413">Isomerase</keyword>
<dbReference type="SUPFAM" id="SSF69055">
    <property type="entry name" value="1-deoxy-D-xylulose-5-phosphate reductoisomerase, C-terminal domain"/>
    <property type="match status" value="1"/>
</dbReference>
<organism evidence="13 15">
    <name type="scientific">Anaerotruncus colihominis</name>
    <dbReference type="NCBI Taxonomy" id="169435"/>
    <lineage>
        <taxon>Bacteria</taxon>
        <taxon>Bacillati</taxon>
        <taxon>Bacillota</taxon>
        <taxon>Clostridia</taxon>
        <taxon>Eubacteriales</taxon>
        <taxon>Oscillospiraceae</taxon>
        <taxon>Anaerotruncus</taxon>
    </lineage>
</organism>
<dbReference type="OrthoDB" id="9806546at2"/>
<feature type="binding site" evidence="9">
    <location>
        <position position="36"/>
    </location>
    <ligand>
        <name>NADPH</name>
        <dbReference type="ChEBI" id="CHEBI:57783"/>
    </ligand>
</feature>
<feature type="binding site" evidence="9">
    <location>
        <position position="123"/>
    </location>
    <ligand>
        <name>NADPH</name>
        <dbReference type="ChEBI" id="CHEBI:57783"/>
    </ligand>
</feature>
<accession>A0A174PTY9</accession>
<evidence type="ECO:0000259" key="12">
    <source>
        <dbReference type="Pfam" id="PF13288"/>
    </source>
</evidence>
<dbReference type="InterPro" id="IPR036291">
    <property type="entry name" value="NAD(P)-bd_dom_sf"/>
</dbReference>
<dbReference type="Pfam" id="PF13288">
    <property type="entry name" value="DXPR_C"/>
    <property type="match status" value="1"/>
</dbReference>
<sequence length="385" mass="41444">MTKKIALLGSTGSIGVQTLACCKALGYRINVLAANKSVDLLEQQAREFSPRCVVVSDKNAYTDIKMRLADLPVQILAGVDGMCEAAALPENDVVCNAVVGMVGLRPTLAAIEAGKTVALANKETLVAGGQLVMEAVARTGVGLLPVDSEHSAIFQSLQGSRRADLSKIILTASGGPFRGKSTAELEHVSLADALRHPNWSMGAKITVDSATLMNKGLEYIEAMWLFGLTPDQIEIVVHPQSVIHSAVEFCDGAVIAQLGTPDMAVPIQYALTWPRRMKTSAKRLSLAEYGTLTFERPDYETFACLRHAIEAIRRGGLYPCAINAANEQAVALFLDNKIGFSKIGLAVGHVLETIPCKGSKQYTVREIDETDKTARELVLEYCKSR</sequence>
<dbReference type="InterPro" id="IPR003821">
    <property type="entry name" value="DXP_reductoisomerase"/>
</dbReference>
<keyword evidence="3 9" id="KW-0479">Metal-binding</keyword>
<dbReference type="UniPathway" id="UPA00056">
    <property type="reaction ID" value="UER00092"/>
</dbReference>
<dbReference type="Gene3D" id="1.10.1740.10">
    <property type="match status" value="1"/>
</dbReference>
<feature type="binding site" evidence="9">
    <location>
        <position position="209"/>
    </location>
    <ligand>
        <name>1-deoxy-D-xylulose 5-phosphate</name>
        <dbReference type="ChEBI" id="CHEBI:57792"/>
    </ligand>
</feature>
<comment type="caution">
    <text evidence="9">Lacks conserved residue(s) required for the propagation of feature annotation.</text>
</comment>
<dbReference type="SUPFAM" id="SSF51735">
    <property type="entry name" value="NAD(P)-binding Rossmann-fold domains"/>
    <property type="match status" value="1"/>
</dbReference>
<comment type="pathway">
    <text evidence="1 9">Isoprenoid biosynthesis; isopentenyl diphosphate biosynthesis via DXP pathway; isopentenyl diphosphate from 1-deoxy-D-xylulose 5-phosphate: step 1/6.</text>
</comment>
<dbReference type="Pfam" id="PF08436">
    <property type="entry name" value="DXP_redisom_C"/>
    <property type="match status" value="1"/>
</dbReference>
<evidence type="ECO:0000256" key="6">
    <source>
        <dbReference type="ARBA" id="ARBA00023211"/>
    </source>
</evidence>
<dbReference type="NCBIfam" id="TIGR00243">
    <property type="entry name" value="Dxr"/>
    <property type="match status" value="1"/>
</dbReference>
<feature type="binding site" evidence="9">
    <location>
        <position position="149"/>
    </location>
    <ligand>
        <name>Mn(2+)</name>
        <dbReference type="ChEBI" id="CHEBI:29035"/>
    </ligand>
</feature>
<dbReference type="PIRSF" id="PIRSF006205">
    <property type="entry name" value="Dxp_reductismrs"/>
    <property type="match status" value="1"/>
</dbReference>
<dbReference type="GO" id="GO:0030604">
    <property type="term" value="F:1-deoxy-D-xylulose-5-phosphate reductoisomerase activity"/>
    <property type="evidence" value="ECO:0007669"/>
    <property type="project" value="UniProtKB-UniRule"/>
</dbReference>
<protein>
    <recommendedName>
        <fullName evidence="9">1-deoxy-D-xylulose 5-phosphate reductoisomerase</fullName>
        <shortName evidence="9">DXP reductoisomerase</shortName>
        <ecNumber evidence="9">1.1.1.267</ecNumber>
    </recommendedName>
    <alternativeName>
        <fullName evidence="9">1-deoxyxylulose-5-phosphate reductoisomerase</fullName>
    </alternativeName>
    <alternativeName>
        <fullName evidence="9">2-C-methyl-D-erythritol 4-phosphate synthase</fullName>
    </alternativeName>
</protein>
<keyword evidence="9" id="KW-0460">Magnesium</keyword>
<feature type="domain" description="1-deoxy-D-xylulose 5-phosphate reductoisomerase N-terminal" evidence="10">
    <location>
        <begin position="5"/>
        <end position="129"/>
    </location>
</feature>
<feature type="binding site" evidence="9">
    <location>
        <position position="11"/>
    </location>
    <ligand>
        <name>NADPH</name>
        <dbReference type="ChEBI" id="CHEBI:57783"/>
    </ligand>
</feature>
<keyword evidence="6 9" id="KW-0464">Manganese</keyword>
<proteinExistence type="inferred from homology"/>